<keyword evidence="2" id="KW-1185">Reference proteome</keyword>
<accession>A0ABT2X2X6</accession>
<dbReference type="Proteomes" id="UP001209535">
    <property type="component" value="Unassembled WGS sequence"/>
</dbReference>
<proteinExistence type="predicted"/>
<comment type="caution">
    <text evidence="1">The sequence shown here is derived from an EMBL/GenBank/DDBJ whole genome shotgun (WGS) entry which is preliminary data.</text>
</comment>
<dbReference type="SUPFAM" id="SSF54909">
    <property type="entry name" value="Dimeric alpha+beta barrel"/>
    <property type="match status" value="1"/>
</dbReference>
<evidence type="ECO:0000313" key="1">
    <source>
        <dbReference type="EMBL" id="MCU9847970.1"/>
    </source>
</evidence>
<name>A0ABT2X2X6_9RHOB</name>
<dbReference type="InterPro" id="IPR011008">
    <property type="entry name" value="Dimeric_a/b-barrel"/>
</dbReference>
<gene>
    <name evidence="1" type="ORF">OEZ60_08120</name>
</gene>
<sequence length="106" mass="11821">MFIQFVQFETTLTEAEVMAIAEERAPQFRAIEGLVQKFYLKLGKPNHYGGFYIWASREAMAAFRQSELARTIPSAYRVVGAPDVDIHELLFPLRDDAALAPGATAA</sequence>
<evidence type="ECO:0008006" key="3">
    <source>
        <dbReference type="Google" id="ProtNLM"/>
    </source>
</evidence>
<evidence type="ECO:0000313" key="2">
    <source>
        <dbReference type="Proteomes" id="UP001209535"/>
    </source>
</evidence>
<dbReference type="EMBL" id="JAOVQO010000006">
    <property type="protein sequence ID" value="MCU9847970.1"/>
    <property type="molecule type" value="Genomic_DNA"/>
</dbReference>
<organism evidence="1 2">
    <name type="scientific">Albidovulum salinarum</name>
    <dbReference type="NCBI Taxonomy" id="2984153"/>
    <lineage>
        <taxon>Bacteria</taxon>
        <taxon>Pseudomonadati</taxon>
        <taxon>Pseudomonadota</taxon>
        <taxon>Alphaproteobacteria</taxon>
        <taxon>Rhodobacterales</taxon>
        <taxon>Paracoccaceae</taxon>
        <taxon>Albidovulum</taxon>
    </lineage>
</organism>
<dbReference type="Gene3D" id="3.30.70.100">
    <property type="match status" value="1"/>
</dbReference>
<reference evidence="1 2" key="1">
    <citation type="submission" date="2022-10" db="EMBL/GenBank/DDBJ databases">
        <title>Defluviimonas sp. nov., isolated from ocean surface sediments.</title>
        <authorList>
            <person name="He W."/>
            <person name="Wang L."/>
            <person name="Zhang D.-F."/>
        </authorList>
    </citation>
    <scope>NUCLEOTIDE SEQUENCE [LARGE SCALE GENOMIC DNA]</scope>
    <source>
        <strain evidence="1 2">WL0024</strain>
    </source>
</reference>
<dbReference type="RefSeq" id="WP_263334909.1">
    <property type="nucleotide sequence ID" value="NZ_JAOVQO010000006.1"/>
</dbReference>
<protein>
    <recommendedName>
        <fullName evidence="3">Mono-oxygenase ydhR</fullName>
    </recommendedName>
</protein>